<accession>C3JCI4</accession>
<sequence>MFNAYLRKVQAQLKSGRFSAFFSLPLAEHRRGCFCSFATEK</sequence>
<gene>
    <name evidence="1" type="ORF">POREN0001_0129</name>
</gene>
<name>C3JCI4_POREA</name>
<protein>
    <submittedName>
        <fullName evidence="1">Uncharacterized protein</fullName>
    </submittedName>
</protein>
<dbReference type="Proteomes" id="UP000004295">
    <property type="component" value="Unassembled WGS sequence"/>
</dbReference>
<proteinExistence type="predicted"/>
<comment type="caution">
    <text evidence="1">The sequence shown here is derived from an EMBL/GenBank/DDBJ whole genome shotgun (WGS) entry which is preliminary data.</text>
</comment>
<dbReference type="EMBL" id="ACNN01000032">
    <property type="protein sequence ID" value="EEN82110.1"/>
    <property type="molecule type" value="Genomic_DNA"/>
</dbReference>
<evidence type="ECO:0000313" key="1">
    <source>
        <dbReference type="EMBL" id="EEN82110.1"/>
    </source>
</evidence>
<organism evidence="1 2">
    <name type="scientific">Porphyromonas endodontalis (strain ATCC 35406 / DSM 24491 / JCM 8526 / CCUG 16442 / BCRC 14492 / NCTC 13058 / HG 370)</name>
    <name type="common">Bacteroides endodontalis</name>
    <dbReference type="NCBI Taxonomy" id="553175"/>
    <lineage>
        <taxon>Bacteria</taxon>
        <taxon>Pseudomonadati</taxon>
        <taxon>Bacteroidota</taxon>
        <taxon>Bacteroidia</taxon>
        <taxon>Bacteroidales</taxon>
        <taxon>Porphyromonadaceae</taxon>
        <taxon>Porphyromonas</taxon>
    </lineage>
</organism>
<evidence type="ECO:0000313" key="2">
    <source>
        <dbReference type="Proteomes" id="UP000004295"/>
    </source>
</evidence>
<reference evidence="1 2" key="1">
    <citation type="submission" date="2009-04" db="EMBL/GenBank/DDBJ databases">
        <authorList>
            <person name="Sebastian Y."/>
            <person name="Madupu R."/>
            <person name="Durkin A.S."/>
            <person name="Torralba M."/>
            <person name="Methe B."/>
            <person name="Sutton G.G."/>
            <person name="Strausberg R.L."/>
            <person name="Nelson K.E."/>
        </authorList>
    </citation>
    <scope>NUCLEOTIDE SEQUENCE [LARGE SCALE GENOMIC DNA]</scope>
    <source>
        <strain evidence="2">ATCC 35406 / BCRC 14492 / JCM 8526 / NCTC 13058 / HG 370</strain>
    </source>
</reference>
<dbReference type="AlphaFoldDB" id="C3JCI4"/>
<keyword evidence="2" id="KW-1185">Reference proteome</keyword>